<keyword evidence="5" id="KW-0456">Lyase</keyword>
<evidence type="ECO:0000256" key="5">
    <source>
        <dbReference type="ARBA" id="ARBA00023239"/>
    </source>
</evidence>
<reference evidence="7" key="2">
    <citation type="journal article" date="2023" name="Plants (Basel)">
        <title>Annotation of the Turnera subulata (Passifloraceae) Draft Genome Reveals the S-Locus Evolved after the Divergence of Turneroideae from Passifloroideae in a Stepwise Manner.</title>
        <authorList>
            <person name="Henning P.M."/>
            <person name="Roalson E.H."/>
            <person name="Mir W."/>
            <person name="McCubbin A.G."/>
            <person name="Shore J.S."/>
        </authorList>
    </citation>
    <scope>NUCLEOTIDE SEQUENCE</scope>
    <source>
        <strain evidence="7">F60SS</strain>
    </source>
</reference>
<evidence type="ECO:0000259" key="6">
    <source>
        <dbReference type="Pfam" id="PF00113"/>
    </source>
</evidence>
<evidence type="ECO:0000313" key="7">
    <source>
        <dbReference type="EMBL" id="KAJ4824284.1"/>
    </source>
</evidence>
<protein>
    <recommendedName>
        <fullName evidence="3">phosphopyruvate hydratase</fullName>
        <ecNumber evidence="3">4.2.1.11</ecNumber>
    </recommendedName>
</protein>
<dbReference type="EC" id="4.2.1.11" evidence="3"/>
<comment type="caution">
    <text evidence="7">The sequence shown here is derived from an EMBL/GenBank/DDBJ whole genome shotgun (WGS) entry which is preliminary data.</text>
</comment>
<evidence type="ECO:0000313" key="8">
    <source>
        <dbReference type="Proteomes" id="UP001141552"/>
    </source>
</evidence>
<evidence type="ECO:0000256" key="4">
    <source>
        <dbReference type="ARBA" id="ARBA00023152"/>
    </source>
</evidence>
<dbReference type="GO" id="GO:0004634">
    <property type="term" value="F:phosphopyruvate hydratase activity"/>
    <property type="evidence" value="ECO:0007669"/>
    <property type="project" value="UniProtKB-EC"/>
</dbReference>
<keyword evidence="8" id="KW-1185">Reference proteome</keyword>
<feature type="domain" description="Enolase C-terminal TIM barrel" evidence="6">
    <location>
        <begin position="43"/>
        <end position="83"/>
    </location>
</feature>
<dbReference type="InterPro" id="IPR020810">
    <property type="entry name" value="Enolase_C"/>
</dbReference>
<dbReference type="OrthoDB" id="1697738at2759"/>
<comment type="similarity">
    <text evidence="2">Belongs to the enolase family.</text>
</comment>
<evidence type="ECO:0000256" key="1">
    <source>
        <dbReference type="ARBA" id="ARBA00005031"/>
    </source>
</evidence>
<dbReference type="SUPFAM" id="SSF51604">
    <property type="entry name" value="Enolase C-terminal domain-like"/>
    <property type="match status" value="1"/>
</dbReference>
<dbReference type="EMBL" id="JAKUCV010007225">
    <property type="protein sequence ID" value="KAJ4824284.1"/>
    <property type="molecule type" value="Genomic_DNA"/>
</dbReference>
<comment type="pathway">
    <text evidence="1">Carbohydrate degradation; glycolysis; pyruvate from D-glyceraldehyde 3-phosphate: step 4/5.</text>
</comment>
<dbReference type="Gene3D" id="3.20.20.120">
    <property type="entry name" value="Enolase-like C-terminal domain"/>
    <property type="match status" value="1"/>
</dbReference>
<accession>A0A9Q0F3J6</accession>
<dbReference type="InterPro" id="IPR036849">
    <property type="entry name" value="Enolase-like_C_sf"/>
</dbReference>
<dbReference type="AlphaFoldDB" id="A0A9Q0F3J6"/>
<sequence>MFSCAFFSSLEIEDFKRTMGFIFMGNLDSQLGANVILAVSCCLQGWGHVKGIPLYKEFVILPYGASSFKEAMKMGAEVYHHLKVANPFSL</sequence>
<dbReference type="GO" id="GO:0006096">
    <property type="term" value="P:glycolytic process"/>
    <property type="evidence" value="ECO:0007669"/>
    <property type="project" value="UniProtKB-KW"/>
</dbReference>
<dbReference type="Proteomes" id="UP001141552">
    <property type="component" value="Unassembled WGS sequence"/>
</dbReference>
<name>A0A9Q0F3J6_9ROSI</name>
<keyword evidence="4" id="KW-0324">Glycolysis</keyword>
<evidence type="ECO:0000256" key="3">
    <source>
        <dbReference type="ARBA" id="ARBA00012058"/>
    </source>
</evidence>
<organism evidence="7 8">
    <name type="scientific">Turnera subulata</name>
    <dbReference type="NCBI Taxonomy" id="218843"/>
    <lineage>
        <taxon>Eukaryota</taxon>
        <taxon>Viridiplantae</taxon>
        <taxon>Streptophyta</taxon>
        <taxon>Embryophyta</taxon>
        <taxon>Tracheophyta</taxon>
        <taxon>Spermatophyta</taxon>
        <taxon>Magnoliopsida</taxon>
        <taxon>eudicotyledons</taxon>
        <taxon>Gunneridae</taxon>
        <taxon>Pentapetalae</taxon>
        <taxon>rosids</taxon>
        <taxon>fabids</taxon>
        <taxon>Malpighiales</taxon>
        <taxon>Passifloraceae</taxon>
        <taxon>Turnera</taxon>
    </lineage>
</organism>
<dbReference type="Pfam" id="PF00113">
    <property type="entry name" value="Enolase_C"/>
    <property type="match status" value="1"/>
</dbReference>
<gene>
    <name evidence="7" type="ORF">Tsubulata_021985</name>
</gene>
<proteinExistence type="inferred from homology"/>
<evidence type="ECO:0000256" key="2">
    <source>
        <dbReference type="ARBA" id="ARBA00009604"/>
    </source>
</evidence>
<reference evidence="7" key="1">
    <citation type="submission" date="2022-02" db="EMBL/GenBank/DDBJ databases">
        <authorList>
            <person name="Henning P.M."/>
            <person name="McCubbin A.G."/>
            <person name="Shore J.S."/>
        </authorList>
    </citation>
    <scope>NUCLEOTIDE SEQUENCE</scope>
    <source>
        <strain evidence="7">F60SS</strain>
        <tissue evidence="7">Leaves</tissue>
    </source>
</reference>